<protein>
    <recommendedName>
        <fullName evidence="7">BHLH domain-containing protein</fullName>
    </recommendedName>
</protein>
<dbReference type="PROSITE" id="PS50888">
    <property type="entry name" value="BHLH"/>
    <property type="match status" value="1"/>
</dbReference>
<keyword evidence="4" id="KW-0804">Transcription</keyword>
<dbReference type="GO" id="GO:0000978">
    <property type="term" value="F:RNA polymerase II cis-regulatory region sequence-specific DNA binding"/>
    <property type="evidence" value="ECO:0007669"/>
    <property type="project" value="TreeGrafter"/>
</dbReference>
<dbReference type="Proteomes" id="UP000663760">
    <property type="component" value="Chromosome 3"/>
</dbReference>
<evidence type="ECO:0000256" key="4">
    <source>
        <dbReference type="ARBA" id="ARBA00023163"/>
    </source>
</evidence>
<dbReference type="EMBL" id="LR746266">
    <property type="protein sequence ID" value="CAA7393495.1"/>
    <property type="molecule type" value="Genomic_DNA"/>
</dbReference>
<dbReference type="PANTHER" id="PTHR16223">
    <property type="entry name" value="TRANSCRIPTION FACTOR BHLH83-RELATED"/>
    <property type="match status" value="1"/>
</dbReference>
<comment type="subcellular location">
    <subcellularLocation>
        <location evidence="1">Nucleus</location>
    </subcellularLocation>
</comment>
<dbReference type="Gene3D" id="4.10.280.10">
    <property type="entry name" value="Helix-loop-helix DNA-binding domain"/>
    <property type="match status" value="1"/>
</dbReference>
<dbReference type="AlphaFoldDB" id="A0A7I8K7D7"/>
<dbReference type="CDD" id="cd11393">
    <property type="entry name" value="bHLH_AtbHLH_like"/>
    <property type="match status" value="1"/>
</dbReference>
<keyword evidence="5" id="KW-0539">Nucleus</keyword>
<dbReference type="SUPFAM" id="SSF47459">
    <property type="entry name" value="HLH, helix-loop-helix DNA-binding domain"/>
    <property type="match status" value="1"/>
</dbReference>
<organism evidence="8 9">
    <name type="scientific">Spirodela intermedia</name>
    <name type="common">Intermediate duckweed</name>
    <dbReference type="NCBI Taxonomy" id="51605"/>
    <lineage>
        <taxon>Eukaryota</taxon>
        <taxon>Viridiplantae</taxon>
        <taxon>Streptophyta</taxon>
        <taxon>Embryophyta</taxon>
        <taxon>Tracheophyta</taxon>
        <taxon>Spermatophyta</taxon>
        <taxon>Magnoliopsida</taxon>
        <taxon>Liliopsida</taxon>
        <taxon>Araceae</taxon>
        <taxon>Lemnoideae</taxon>
        <taxon>Spirodela</taxon>
    </lineage>
</organism>
<proteinExistence type="inferred from homology"/>
<feature type="region of interest" description="Disordered" evidence="6">
    <location>
        <begin position="114"/>
        <end position="150"/>
    </location>
</feature>
<evidence type="ECO:0000256" key="5">
    <source>
        <dbReference type="ARBA" id="ARBA00023242"/>
    </source>
</evidence>
<dbReference type="InterPro" id="IPR045843">
    <property type="entry name" value="IND-like"/>
</dbReference>
<dbReference type="GO" id="GO:0005634">
    <property type="term" value="C:nucleus"/>
    <property type="evidence" value="ECO:0007669"/>
    <property type="project" value="UniProtKB-SubCell"/>
</dbReference>
<evidence type="ECO:0000313" key="9">
    <source>
        <dbReference type="Proteomes" id="UP000663760"/>
    </source>
</evidence>
<dbReference type="InterPro" id="IPR011598">
    <property type="entry name" value="bHLH_dom"/>
</dbReference>
<evidence type="ECO:0000256" key="2">
    <source>
        <dbReference type="ARBA" id="ARBA00005510"/>
    </source>
</evidence>
<dbReference type="InterPro" id="IPR036638">
    <property type="entry name" value="HLH_DNA-bd_sf"/>
</dbReference>
<evidence type="ECO:0000313" key="8">
    <source>
        <dbReference type="EMBL" id="CAA7393495.1"/>
    </source>
</evidence>
<evidence type="ECO:0000259" key="7">
    <source>
        <dbReference type="PROSITE" id="PS50888"/>
    </source>
</evidence>
<dbReference type="PANTHER" id="PTHR16223:SF238">
    <property type="entry name" value="TRANSCRIPTION FACTOR BHLH114"/>
    <property type="match status" value="1"/>
</dbReference>
<sequence>MELGGKGEDRGFDALVEGSFVELLGAGGFRGGDMEKKIQGAEEGGVEFFLRCPYAQPLPSSSSPPSSSYRLLRFGGDDGHCGDGNNGFSPHSITSGAGSCTPLSSSSSSISKLKVSLSLSPQTEDTKGRPGAAGRRRASAAAKKPGKEQRAISQGCALKVRKENLGDRISALQQLVSPFGKSDTASVLHEAVGYIRFLHNQVQVLSSPYLRRLPPSASLNGDGGREEAEGRSCDLRNRGLCLVPLACTARVASSNGADYWSPAMGSDAACRQPALSDQL</sequence>
<keyword evidence="3" id="KW-0805">Transcription regulation</keyword>
<reference evidence="8" key="1">
    <citation type="submission" date="2020-02" db="EMBL/GenBank/DDBJ databases">
        <authorList>
            <person name="Scholz U."/>
            <person name="Mascher M."/>
            <person name="Fiebig A."/>
        </authorList>
    </citation>
    <scope>NUCLEOTIDE SEQUENCE</scope>
</reference>
<evidence type="ECO:0000256" key="6">
    <source>
        <dbReference type="SAM" id="MobiDB-lite"/>
    </source>
</evidence>
<evidence type="ECO:0000256" key="3">
    <source>
        <dbReference type="ARBA" id="ARBA00023015"/>
    </source>
</evidence>
<accession>A0A7I8K7D7</accession>
<feature type="compositionally biased region" description="Low complexity" evidence="6">
    <location>
        <begin position="129"/>
        <end position="143"/>
    </location>
</feature>
<gene>
    <name evidence="8" type="ORF">SI8410_03004237</name>
</gene>
<comment type="similarity">
    <text evidence="2">Belongs to the bHLH protein family.</text>
</comment>
<keyword evidence="9" id="KW-1185">Reference proteome</keyword>
<dbReference type="GO" id="GO:0000981">
    <property type="term" value="F:DNA-binding transcription factor activity, RNA polymerase II-specific"/>
    <property type="evidence" value="ECO:0007669"/>
    <property type="project" value="TreeGrafter"/>
</dbReference>
<dbReference type="OrthoDB" id="778738at2759"/>
<feature type="domain" description="BHLH" evidence="7">
    <location>
        <begin position="149"/>
        <end position="198"/>
    </location>
</feature>
<name>A0A7I8K7D7_SPIIN</name>
<dbReference type="InterPro" id="IPR045239">
    <property type="entry name" value="bHLH95_bHLH"/>
</dbReference>
<evidence type="ECO:0000256" key="1">
    <source>
        <dbReference type="ARBA" id="ARBA00004123"/>
    </source>
</evidence>
<dbReference type="GO" id="GO:0046983">
    <property type="term" value="F:protein dimerization activity"/>
    <property type="evidence" value="ECO:0007669"/>
    <property type="project" value="InterPro"/>
</dbReference>